<reference evidence="8" key="1">
    <citation type="submission" date="2023-06" db="EMBL/GenBank/DDBJ databases">
        <title>Genome-scale phylogeny and comparative genomics of the fungal order Sordariales.</title>
        <authorList>
            <consortium name="Lawrence Berkeley National Laboratory"/>
            <person name="Hensen N."/>
            <person name="Bonometti L."/>
            <person name="Westerberg I."/>
            <person name="Brannstrom I.O."/>
            <person name="Guillou S."/>
            <person name="Cros-Aarteil S."/>
            <person name="Calhoun S."/>
            <person name="Haridas S."/>
            <person name="Kuo A."/>
            <person name="Mondo S."/>
            <person name="Pangilinan J."/>
            <person name="Riley R."/>
            <person name="Labutti K."/>
            <person name="Andreopoulos B."/>
            <person name="Lipzen A."/>
            <person name="Chen C."/>
            <person name="Yanf M."/>
            <person name="Daum C."/>
            <person name="Ng V."/>
            <person name="Clum A."/>
            <person name="Steindorff A."/>
            <person name="Ohm R."/>
            <person name="Martin F."/>
            <person name="Silar P."/>
            <person name="Natvig D."/>
            <person name="Lalanne C."/>
            <person name="Gautier V."/>
            <person name="Ament-Velasquez S.L."/>
            <person name="Kruys A."/>
            <person name="Hutchinson M.I."/>
            <person name="Powell A.J."/>
            <person name="Barry K."/>
            <person name="Miller A.N."/>
            <person name="Grigoriev I.V."/>
            <person name="Debuchy R."/>
            <person name="Gladieux P."/>
            <person name="Thoren M.H."/>
            <person name="Johannesson H."/>
        </authorList>
    </citation>
    <scope>NUCLEOTIDE SEQUENCE</scope>
    <source>
        <strain evidence="8">8032-3</strain>
    </source>
</reference>
<dbReference type="CDD" id="cd22749">
    <property type="entry name" value="Otubain_C65"/>
    <property type="match status" value="1"/>
</dbReference>
<protein>
    <recommendedName>
        <fullName evidence="2">ubiquitinyl hydrolase 1</fullName>
        <ecNumber evidence="2">3.4.19.12</ecNumber>
    </recommendedName>
</protein>
<dbReference type="InterPro" id="IPR019400">
    <property type="entry name" value="Peptidase_C65_otubain"/>
</dbReference>
<comment type="caution">
    <text evidence="8">The sequence shown here is derived from an EMBL/GenBank/DDBJ whole genome shotgun (WGS) entry which is preliminary data.</text>
</comment>
<evidence type="ECO:0000256" key="6">
    <source>
        <dbReference type="ARBA" id="ARBA00022807"/>
    </source>
</evidence>
<feature type="region of interest" description="Disordered" evidence="7">
    <location>
        <begin position="413"/>
        <end position="444"/>
    </location>
</feature>
<keyword evidence="4" id="KW-0833">Ubl conjugation pathway</keyword>
<feature type="region of interest" description="Disordered" evidence="7">
    <location>
        <begin position="1"/>
        <end position="29"/>
    </location>
</feature>
<evidence type="ECO:0000256" key="4">
    <source>
        <dbReference type="ARBA" id="ARBA00022786"/>
    </source>
</evidence>
<proteinExistence type="predicted"/>
<evidence type="ECO:0000313" key="9">
    <source>
        <dbReference type="Proteomes" id="UP001244011"/>
    </source>
</evidence>
<dbReference type="GO" id="GO:0043130">
    <property type="term" value="F:ubiquitin binding"/>
    <property type="evidence" value="ECO:0007669"/>
    <property type="project" value="TreeGrafter"/>
</dbReference>
<keyword evidence="6" id="KW-0788">Thiol protease</keyword>
<sequence>MESNISDDRAAQEAAARDYQPQIQGPLVGEKTPSHIITEEYAKADPVYVQKTVALPQSYSHYRPIRGDGNCGWRAIAFSYFEALIRTGDRDLVDAEYIRLTQAPIIGHDEFVYEDMREETGILMKEISSRIGNQQEAMAVLLEKFNDPEIASPILYYLRLLASSWLKGDSRAAELIDFIPDGLGVQGYSQDYIELPGREIEHLGIVILSNVLLKPVGFVLEIAYLDRTPSPTVNTYRFPDEANNQDLSTLGPIIHLLFRPDHYDILYRDPPTSPLDIQVNRASSFSHRHEITSNTPSLDSFAGVDLGPLALIPGFTGLGPGLSSLAVTSTSPLDSYTSSASQSWLTPQFSGTGTVSLPERPPPPSMNPAPPRSSTPPLRFSEYCHPSFVESDAWHEPTFTTNTFKNSHFNVAHYNNPNFQPEEYRPDSDDAAEARGGGRKKSNA</sequence>
<evidence type="ECO:0000256" key="3">
    <source>
        <dbReference type="ARBA" id="ARBA00022670"/>
    </source>
</evidence>
<dbReference type="PANTHER" id="PTHR12931">
    <property type="entry name" value="UBIQUITIN THIOLESTERASE PROTEIN OTUB"/>
    <property type="match status" value="1"/>
</dbReference>
<dbReference type="GO" id="GO:0005634">
    <property type="term" value="C:nucleus"/>
    <property type="evidence" value="ECO:0007669"/>
    <property type="project" value="TreeGrafter"/>
</dbReference>
<feature type="compositionally biased region" description="Polar residues" evidence="7">
    <location>
        <begin position="337"/>
        <end position="355"/>
    </location>
</feature>
<dbReference type="SUPFAM" id="SSF54001">
    <property type="entry name" value="Cysteine proteinases"/>
    <property type="match status" value="1"/>
</dbReference>
<dbReference type="Pfam" id="PF10275">
    <property type="entry name" value="Peptidase_C65"/>
    <property type="match status" value="1"/>
</dbReference>
<feature type="compositionally biased region" description="Pro residues" evidence="7">
    <location>
        <begin position="359"/>
        <end position="374"/>
    </location>
</feature>
<dbReference type="InterPro" id="IPR038765">
    <property type="entry name" value="Papain-like_cys_pep_sf"/>
</dbReference>
<keyword evidence="3" id="KW-0645">Protease</keyword>
<dbReference type="GeneID" id="85308067"/>
<accession>A0AAJ0BVY2</accession>
<comment type="catalytic activity">
    <reaction evidence="1">
        <text>Thiol-dependent hydrolysis of ester, thioester, amide, peptide and isopeptide bonds formed by the C-terminal Gly of ubiquitin (a 76-residue protein attached to proteins as an intracellular targeting signal).</text>
        <dbReference type="EC" id="3.4.19.12"/>
    </reaction>
</comment>
<keyword evidence="9" id="KW-1185">Reference proteome</keyword>
<organism evidence="8 9">
    <name type="scientific">Phialemonium atrogriseum</name>
    <dbReference type="NCBI Taxonomy" id="1093897"/>
    <lineage>
        <taxon>Eukaryota</taxon>
        <taxon>Fungi</taxon>
        <taxon>Dikarya</taxon>
        <taxon>Ascomycota</taxon>
        <taxon>Pezizomycotina</taxon>
        <taxon>Sordariomycetes</taxon>
        <taxon>Sordariomycetidae</taxon>
        <taxon>Cephalothecales</taxon>
        <taxon>Cephalothecaceae</taxon>
        <taxon>Phialemonium</taxon>
    </lineage>
</organism>
<feature type="compositionally biased region" description="Basic and acidic residues" evidence="7">
    <location>
        <begin position="1"/>
        <end position="11"/>
    </location>
</feature>
<evidence type="ECO:0000256" key="5">
    <source>
        <dbReference type="ARBA" id="ARBA00022801"/>
    </source>
</evidence>
<dbReference type="Gene3D" id="1.20.1300.20">
    <property type="entry name" value="Peptidase C65 Otubain, subdomain 2"/>
    <property type="match status" value="1"/>
</dbReference>
<dbReference type="Proteomes" id="UP001244011">
    <property type="component" value="Unassembled WGS sequence"/>
</dbReference>
<feature type="region of interest" description="Disordered" evidence="7">
    <location>
        <begin position="337"/>
        <end position="378"/>
    </location>
</feature>
<evidence type="ECO:0000313" key="8">
    <source>
        <dbReference type="EMBL" id="KAK1764047.1"/>
    </source>
</evidence>
<dbReference type="InterPro" id="IPR042467">
    <property type="entry name" value="Peptidase_C65_otubain_sub2"/>
</dbReference>
<keyword evidence="5" id="KW-0378">Hydrolase</keyword>
<evidence type="ECO:0000256" key="2">
    <source>
        <dbReference type="ARBA" id="ARBA00012759"/>
    </source>
</evidence>
<dbReference type="EC" id="3.4.19.12" evidence="2"/>
<dbReference type="AlphaFoldDB" id="A0AAJ0BVY2"/>
<dbReference type="EMBL" id="MU839022">
    <property type="protein sequence ID" value="KAK1764047.1"/>
    <property type="molecule type" value="Genomic_DNA"/>
</dbReference>
<name>A0AAJ0BVY2_9PEZI</name>
<dbReference type="GO" id="GO:0071108">
    <property type="term" value="P:protein K48-linked deubiquitination"/>
    <property type="evidence" value="ECO:0007669"/>
    <property type="project" value="TreeGrafter"/>
</dbReference>
<dbReference type="Gene3D" id="3.30.200.60">
    <property type="entry name" value="Peptidase C65 Otubain, subdomain 1"/>
    <property type="match status" value="1"/>
</dbReference>
<dbReference type="RefSeq" id="XP_060280260.1">
    <property type="nucleotide sequence ID" value="XM_060424880.1"/>
</dbReference>
<gene>
    <name evidence="8" type="ORF">QBC33DRAFT_458133</name>
</gene>
<dbReference type="InterPro" id="IPR042468">
    <property type="entry name" value="Peptidase_C65_otubain_sub1"/>
</dbReference>
<dbReference type="PANTHER" id="PTHR12931:SF15">
    <property type="entry name" value="UBIQUITIN THIOESTERASE OTUBAIN-LIKE"/>
    <property type="match status" value="1"/>
</dbReference>
<evidence type="ECO:0000256" key="1">
    <source>
        <dbReference type="ARBA" id="ARBA00000707"/>
    </source>
</evidence>
<evidence type="ECO:0000256" key="7">
    <source>
        <dbReference type="SAM" id="MobiDB-lite"/>
    </source>
</evidence>
<dbReference type="GO" id="GO:0004843">
    <property type="term" value="F:cysteine-type deubiquitinase activity"/>
    <property type="evidence" value="ECO:0007669"/>
    <property type="project" value="UniProtKB-EC"/>
</dbReference>
<dbReference type="GO" id="GO:0006508">
    <property type="term" value="P:proteolysis"/>
    <property type="evidence" value="ECO:0007669"/>
    <property type="project" value="UniProtKB-KW"/>
</dbReference>